<dbReference type="InterPro" id="IPR002508">
    <property type="entry name" value="MurNAc-LAA_cat"/>
</dbReference>
<name>A0ABQ0C9E4_9PROT</name>
<comment type="catalytic activity">
    <reaction evidence="1">
        <text>Hydrolyzes the link between N-acetylmuramoyl residues and L-amino acid residues in certain cell-wall glycopeptides.</text>
        <dbReference type="EC" id="3.5.1.28"/>
    </reaction>
</comment>
<keyword evidence="4" id="KW-0732">Signal</keyword>
<reference evidence="6 7" key="1">
    <citation type="submission" date="2024-09" db="EMBL/GenBank/DDBJ databases">
        <title>Draft genome sequence of Candidatus Magnetaquicoccaceae bacterium FCR-1.</title>
        <authorList>
            <person name="Shimoshige H."/>
            <person name="Shimamura S."/>
            <person name="Taoka A."/>
            <person name="Kobayashi H."/>
            <person name="Maekawa T."/>
        </authorList>
    </citation>
    <scope>NUCLEOTIDE SEQUENCE [LARGE SCALE GENOMIC DNA]</scope>
    <source>
        <strain evidence="6 7">FCR-1</strain>
    </source>
</reference>
<dbReference type="GO" id="GO:0008745">
    <property type="term" value="F:N-acetylmuramoyl-L-alanine amidase activity"/>
    <property type="evidence" value="ECO:0007669"/>
    <property type="project" value="UniProtKB-EC"/>
</dbReference>
<dbReference type="EC" id="3.5.1.28" evidence="2"/>
<dbReference type="Pfam" id="PF01520">
    <property type="entry name" value="Amidase_3"/>
    <property type="match status" value="1"/>
</dbReference>
<protein>
    <recommendedName>
        <fullName evidence="2">N-acetylmuramoyl-L-alanine amidase</fullName>
        <ecNumber evidence="2">3.5.1.28</ecNumber>
    </recommendedName>
</protein>
<feature type="domain" description="MurNAc-LAA" evidence="5">
    <location>
        <begin position="102"/>
        <end position="262"/>
    </location>
</feature>
<dbReference type="InterPro" id="IPR050695">
    <property type="entry name" value="N-acetylmuramoyl_amidase_3"/>
</dbReference>
<gene>
    <name evidence="6" type="primary">amiA</name>
    <name evidence="6" type="ORF">SIID45300_01830</name>
</gene>
<evidence type="ECO:0000256" key="3">
    <source>
        <dbReference type="ARBA" id="ARBA00022801"/>
    </source>
</evidence>
<dbReference type="InterPro" id="IPR006311">
    <property type="entry name" value="TAT_signal"/>
</dbReference>
<dbReference type="PROSITE" id="PS51318">
    <property type="entry name" value="TAT"/>
    <property type="match status" value="1"/>
</dbReference>
<dbReference type="Proteomes" id="UP001628193">
    <property type="component" value="Unassembled WGS sequence"/>
</dbReference>
<dbReference type="EMBL" id="BAAFGK010000004">
    <property type="protein sequence ID" value="GAB0057501.1"/>
    <property type="molecule type" value="Genomic_DNA"/>
</dbReference>
<organism evidence="6 7">
    <name type="scientific">Candidatus Magnetaquiglobus chichijimensis</name>
    <dbReference type="NCBI Taxonomy" id="3141448"/>
    <lineage>
        <taxon>Bacteria</taxon>
        <taxon>Pseudomonadati</taxon>
        <taxon>Pseudomonadota</taxon>
        <taxon>Magnetococcia</taxon>
        <taxon>Magnetococcales</taxon>
        <taxon>Candidatus Magnetaquicoccaceae</taxon>
        <taxon>Candidatus Magnetaquiglobus</taxon>
    </lineage>
</organism>
<comment type="caution">
    <text evidence="6">The sequence shown here is derived from an EMBL/GenBank/DDBJ whole genome shotgun (WGS) entry which is preliminary data.</text>
</comment>
<dbReference type="SMART" id="SM00646">
    <property type="entry name" value="Ami_3"/>
    <property type="match status" value="1"/>
</dbReference>
<proteinExistence type="predicted"/>
<dbReference type="RefSeq" id="WP_420905199.1">
    <property type="nucleotide sequence ID" value="NZ_BAAFGK010000004.1"/>
</dbReference>
<keyword evidence="7" id="KW-1185">Reference proteome</keyword>
<feature type="signal peptide" evidence="4">
    <location>
        <begin position="1"/>
        <end position="27"/>
    </location>
</feature>
<evidence type="ECO:0000256" key="4">
    <source>
        <dbReference type="SAM" id="SignalP"/>
    </source>
</evidence>
<sequence>MFDRRAMLKSMALTLGSLCLSSSVAHAAVESFSRSSKRGVVIAIDPGHGGVDPGAVGSSGAREKDITLAVARRVHREINAIPGFTARLTRDGDYFVPLNQRVSLARKFQADLLISLHADAFHVSSARGASVYCLSERGKPSPDKAIRLLEKRENNVDLVGGVDLDDVADQEVRGILMDLSQRDSLNRSLLLGNNLLASISNTPPLSLHFKTIKQAGFAVLKAPDIPSVLVEMAFLSNREEEYLLRQEQHQESLAKALTQGAQRFARASGLA</sequence>
<evidence type="ECO:0000256" key="1">
    <source>
        <dbReference type="ARBA" id="ARBA00001561"/>
    </source>
</evidence>
<evidence type="ECO:0000313" key="6">
    <source>
        <dbReference type="EMBL" id="GAB0057501.1"/>
    </source>
</evidence>
<evidence type="ECO:0000256" key="2">
    <source>
        <dbReference type="ARBA" id="ARBA00011901"/>
    </source>
</evidence>
<dbReference type="PANTHER" id="PTHR30404:SF0">
    <property type="entry name" value="N-ACETYLMURAMOYL-L-ALANINE AMIDASE AMIC"/>
    <property type="match status" value="1"/>
</dbReference>
<keyword evidence="3 6" id="KW-0378">Hydrolase</keyword>
<evidence type="ECO:0000313" key="7">
    <source>
        <dbReference type="Proteomes" id="UP001628193"/>
    </source>
</evidence>
<feature type="chain" id="PRO_5047517167" description="N-acetylmuramoyl-L-alanine amidase" evidence="4">
    <location>
        <begin position="28"/>
        <end position="271"/>
    </location>
</feature>
<accession>A0ABQ0C9E4</accession>
<dbReference type="CDD" id="cd02696">
    <property type="entry name" value="MurNAc-LAA"/>
    <property type="match status" value="1"/>
</dbReference>
<dbReference type="SUPFAM" id="SSF53187">
    <property type="entry name" value="Zn-dependent exopeptidases"/>
    <property type="match status" value="1"/>
</dbReference>
<dbReference type="PANTHER" id="PTHR30404">
    <property type="entry name" value="N-ACETYLMURAMOYL-L-ALANINE AMIDASE"/>
    <property type="match status" value="1"/>
</dbReference>
<evidence type="ECO:0000259" key="5">
    <source>
        <dbReference type="SMART" id="SM00646"/>
    </source>
</evidence>
<dbReference type="Gene3D" id="3.40.630.40">
    <property type="entry name" value="Zn-dependent exopeptidases"/>
    <property type="match status" value="1"/>
</dbReference>